<dbReference type="GO" id="GO:0046872">
    <property type="term" value="F:metal ion binding"/>
    <property type="evidence" value="ECO:0007669"/>
    <property type="project" value="UniProtKB-KW"/>
</dbReference>
<accession>A0A7C9UY22</accession>
<keyword evidence="5" id="KW-0732">Signal</keyword>
<dbReference type="InterPro" id="IPR009056">
    <property type="entry name" value="Cyt_c-like_dom"/>
</dbReference>
<evidence type="ECO:0000256" key="2">
    <source>
        <dbReference type="ARBA" id="ARBA00022723"/>
    </source>
</evidence>
<keyword evidence="2 4" id="KW-0479">Metal-binding</keyword>
<dbReference type="Pfam" id="PF13442">
    <property type="entry name" value="Cytochrome_CBB3"/>
    <property type="match status" value="1"/>
</dbReference>
<keyword evidence="1 4" id="KW-0349">Heme</keyword>
<dbReference type="AlphaFoldDB" id="A0A7C9UY22"/>
<evidence type="ECO:0000259" key="6">
    <source>
        <dbReference type="PROSITE" id="PS51007"/>
    </source>
</evidence>
<keyword evidence="3 4" id="KW-0408">Iron</keyword>
<evidence type="ECO:0000256" key="1">
    <source>
        <dbReference type="ARBA" id="ARBA00022617"/>
    </source>
</evidence>
<comment type="caution">
    <text evidence="7">The sequence shown here is derived from an EMBL/GenBank/DDBJ whole genome shotgun (WGS) entry which is preliminary data.</text>
</comment>
<protein>
    <submittedName>
        <fullName evidence="7">Cytochrome c</fullName>
    </submittedName>
</protein>
<evidence type="ECO:0000256" key="4">
    <source>
        <dbReference type="PROSITE-ProRule" id="PRU00433"/>
    </source>
</evidence>
<reference evidence="7 8" key="1">
    <citation type="submission" date="2020-02" db="EMBL/GenBank/DDBJ databases">
        <authorList>
            <person name="Dziuba M."/>
            <person name="Kuznetsov B."/>
            <person name="Mardanov A."/>
            <person name="Ravin N."/>
            <person name="Grouzdev D."/>
        </authorList>
    </citation>
    <scope>NUCLEOTIDE SEQUENCE [LARGE SCALE GENOMIC DNA]</scope>
    <source>
        <strain evidence="7 8">SpK</strain>
    </source>
</reference>
<organism evidence="7 8">
    <name type="scientific">Magnetospirillum aberrantis SpK</name>
    <dbReference type="NCBI Taxonomy" id="908842"/>
    <lineage>
        <taxon>Bacteria</taxon>
        <taxon>Pseudomonadati</taxon>
        <taxon>Pseudomonadota</taxon>
        <taxon>Alphaproteobacteria</taxon>
        <taxon>Rhodospirillales</taxon>
        <taxon>Rhodospirillaceae</taxon>
        <taxon>Magnetospirillum</taxon>
    </lineage>
</organism>
<dbReference type="GO" id="GO:0020037">
    <property type="term" value="F:heme binding"/>
    <property type="evidence" value="ECO:0007669"/>
    <property type="project" value="InterPro"/>
</dbReference>
<dbReference type="InterPro" id="IPR036909">
    <property type="entry name" value="Cyt_c-like_dom_sf"/>
</dbReference>
<dbReference type="PROSITE" id="PS51007">
    <property type="entry name" value="CYTC"/>
    <property type="match status" value="1"/>
</dbReference>
<dbReference type="Gene3D" id="1.10.760.10">
    <property type="entry name" value="Cytochrome c-like domain"/>
    <property type="match status" value="1"/>
</dbReference>
<dbReference type="GO" id="GO:0009055">
    <property type="term" value="F:electron transfer activity"/>
    <property type="evidence" value="ECO:0007669"/>
    <property type="project" value="InterPro"/>
</dbReference>
<feature type="chain" id="PRO_5028864394" evidence="5">
    <location>
        <begin position="25"/>
        <end position="110"/>
    </location>
</feature>
<evidence type="ECO:0000256" key="3">
    <source>
        <dbReference type="ARBA" id="ARBA00023004"/>
    </source>
</evidence>
<sequence length="110" mass="11285">MKAAVIPGLFLVGATALGAASVSAAPIPAPARQEQLRALVTQDCGSCHGMTRKGGLGSPLLAENLAGIGDEALVATILDGRPGTPMPPWRALLSEDDALWIVHHLKGEMP</sequence>
<dbReference type="EMBL" id="JAAIYP010000032">
    <property type="protein sequence ID" value="NFV79575.1"/>
    <property type="molecule type" value="Genomic_DNA"/>
</dbReference>
<dbReference type="RefSeq" id="WP_163676205.1">
    <property type="nucleotide sequence ID" value="NZ_JAAIYP010000032.1"/>
</dbReference>
<proteinExistence type="predicted"/>
<gene>
    <name evidence="7" type="ORF">G4223_05575</name>
</gene>
<feature type="signal peptide" evidence="5">
    <location>
        <begin position="1"/>
        <end position="24"/>
    </location>
</feature>
<evidence type="ECO:0000313" key="8">
    <source>
        <dbReference type="Proteomes" id="UP000480684"/>
    </source>
</evidence>
<dbReference type="SUPFAM" id="SSF46626">
    <property type="entry name" value="Cytochrome c"/>
    <property type="match status" value="1"/>
</dbReference>
<evidence type="ECO:0000313" key="7">
    <source>
        <dbReference type="EMBL" id="NFV79575.1"/>
    </source>
</evidence>
<dbReference type="Proteomes" id="UP000480684">
    <property type="component" value="Unassembled WGS sequence"/>
</dbReference>
<evidence type="ECO:0000256" key="5">
    <source>
        <dbReference type="SAM" id="SignalP"/>
    </source>
</evidence>
<name>A0A7C9UY22_9PROT</name>
<feature type="domain" description="Cytochrome c" evidence="6">
    <location>
        <begin position="13"/>
        <end position="109"/>
    </location>
</feature>
<keyword evidence="8" id="KW-1185">Reference proteome</keyword>